<dbReference type="AlphaFoldDB" id="A0A498NHL9"/>
<dbReference type="PROSITE" id="PS50835">
    <property type="entry name" value="IG_LIKE"/>
    <property type="match status" value="1"/>
</dbReference>
<protein>
    <submittedName>
        <fullName evidence="3">Pancreatic short secretory form-like protein</fullName>
    </submittedName>
</protein>
<evidence type="ECO:0000313" key="4">
    <source>
        <dbReference type="Proteomes" id="UP000290572"/>
    </source>
</evidence>
<dbReference type="Proteomes" id="UP000290572">
    <property type="component" value="Unassembled WGS sequence"/>
</dbReference>
<reference evidence="3 4" key="1">
    <citation type="submission" date="2018-03" db="EMBL/GenBank/DDBJ databases">
        <title>Draft genome sequence of Rohu Carp (Labeo rohita).</title>
        <authorList>
            <person name="Das P."/>
            <person name="Kushwaha B."/>
            <person name="Joshi C.G."/>
            <person name="Kumar D."/>
            <person name="Nagpure N.S."/>
            <person name="Sahoo L."/>
            <person name="Das S.P."/>
            <person name="Bit A."/>
            <person name="Patnaik S."/>
            <person name="Meher P.K."/>
            <person name="Jayasankar P."/>
            <person name="Koringa P.G."/>
            <person name="Patel N.V."/>
            <person name="Hinsu A.T."/>
            <person name="Kumar R."/>
            <person name="Pandey M."/>
            <person name="Agarwal S."/>
            <person name="Srivastava S."/>
            <person name="Singh M."/>
            <person name="Iquebal M.A."/>
            <person name="Jaiswal S."/>
            <person name="Angadi U.B."/>
            <person name="Kumar N."/>
            <person name="Raza M."/>
            <person name="Shah T.M."/>
            <person name="Rai A."/>
            <person name="Jena J.K."/>
        </authorList>
    </citation>
    <scope>NUCLEOTIDE SEQUENCE [LARGE SCALE GENOMIC DNA]</scope>
    <source>
        <strain evidence="3">DASCIFA01</strain>
        <tissue evidence="3">Testis</tissue>
    </source>
</reference>
<keyword evidence="1" id="KW-0472">Membrane</keyword>
<organism evidence="3 4">
    <name type="scientific">Labeo rohita</name>
    <name type="common">Indian major carp</name>
    <name type="synonym">Cyprinus rohita</name>
    <dbReference type="NCBI Taxonomy" id="84645"/>
    <lineage>
        <taxon>Eukaryota</taxon>
        <taxon>Metazoa</taxon>
        <taxon>Chordata</taxon>
        <taxon>Craniata</taxon>
        <taxon>Vertebrata</taxon>
        <taxon>Euteleostomi</taxon>
        <taxon>Actinopterygii</taxon>
        <taxon>Neopterygii</taxon>
        <taxon>Teleostei</taxon>
        <taxon>Ostariophysi</taxon>
        <taxon>Cypriniformes</taxon>
        <taxon>Cyprinidae</taxon>
        <taxon>Labeoninae</taxon>
        <taxon>Labeonini</taxon>
        <taxon>Labeo</taxon>
    </lineage>
</organism>
<keyword evidence="1" id="KW-0812">Transmembrane</keyword>
<sequence>MQEDSSQGAQETSQQLFYPKATEDSGMYYCFSHYNQMAVIGNGTRVIVTDHSEPELSILYSPHEPDSPSVSLQCLVTGLVPSQVRVFWMIGQNEYSGWTESAWTDDTDSATEFTRAHLSVPVEEWIEDDEIHCFAEYGGMNISKTLRYGPEPKIYTWLVYAGCVAAVLTILLTVILYIGLNRGKQNTLREESSPVTAVSSQTERRFIA</sequence>
<dbReference type="InterPro" id="IPR007110">
    <property type="entry name" value="Ig-like_dom"/>
</dbReference>
<name>A0A498NHL9_LABRO</name>
<dbReference type="EMBL" id="QBIY01011493">
    <property type="protein sequence ID" value="RXN31217.1"/>
    <property type="molecule type" value="Genomic_DNA"/>
</dbReference>
<dbReference type="Pfam" id="PF07654">
    <property type="entry name" value="C1-set"/>
    <property type="match status" value="1"/>
</dbReference>
<dbReference type="InterPro" id="IPR003597">
    <property type="entry name" value="Ig_C1-set"/>
</dbReference>
<proteinExistence type="predicted"/>
<feature type="transmembrane region" description="Helical" evidence="1">
    <location>
        <begin position="157"/>
        <end position="180"/>
    </location>
</feature>
<accession>A0A498NHL9</accession>
<comment type="caution">
    <text evidence="3">The sequence shown here is derived from an EMBL/GenBank/DDBJ whole genome shotgun (WGS) entry which is preliminary data.</text>
</comment>
<dbReference type="InterPro" id="IPR036179">
    <property type="entry name" value="Ig-like_dom_sf"/>
</dbReference>
<evidence type="ECO:0000259" key="2">
    <source>
        <dbReference type="PROSITE" id="PS50835"/>
    </source>
</evidence>
<dbReference type="Gene3D" id="2.60.40.10">
    <property type="entry name" value="Immunoglobulins"/>
    <property type="match status" value="2"/>
</dbReference>
<keyword evidence="1" id="KW-1133">Transmembrane helix</keyword>
<evidence type="ECO:0000313" key="3">
    <source>
        <dbReference type="EMBL" id="RXN31217.1"/>
    </source>
</evidence>
<dbReference type="STRING" id="84645.A0A498NHL9"/>
<dbReference type="InterPro" id="IPR013783">
    <property type="entry name" value="Ig-like_fold"/>
</dbReference>
<gene>
    <name evidence="3" type="ORF">ROHU_017163</name>
</gene>
<feature type="domain" description="Ig-like" evidence="2">
    <location>
        <begin position="54"/>
        <end position="147"/>
    </location>
</feature>
<keyword evidence="4" id="KW-1185">Reference proteome</keyword>
<dbReference type="SUPFAM" id="SSF48726">
    <property type="entry name" value="Immunoglobulin"/>
    <property type="match status" value="1"/>
</dbReference>
<evidence type="ECO:0000256" key="1">
    <source>
        <dbReference type="SAM" id="Phobius"/>
    </source>
</evidence>